<dbReference type="PIRSF" id="PIRSF001092">
    <property type="entry name" value="Alpha-L-fucosidase"/>
    <property type="match status" value="1"/>
</dbReference>
<keyword evidence="9" id="KW-1185">Reference proteome</keyword>
<dbReference type="Gene3D" id="3.20.20.80">
    <property type="entry name" value="Glycosidases"/>
    <property type="match status" value="1"/>
</dbReference>
<dbReference type="GO" id="GO:0005764">
    <property type="term" value="C:lysosome"/>
    <property type="evidence" value="ECO:0007669"/>
    <property type="project" value="TreeGrafter"/>
</dbReference>
<evidence type="ECO:0000256" key="3">
    <source>
        <dbReference type="ARBA" id="ARBA00012662"/>
    </source>
</evidence>
<evidence type="ECO:0000256" key="6">
    <source>
        <dbReference type="ARBA" id="ARBA00023295"/>
    </source>
</evidence>
<keyword evidence="5" id="KW-0378">Hydrolase</keyword>
<evidence type="ECO:0000256" key="4">
    <source>
        <dbReference type="ARBA" id="ARBA00022729"/>
    </source>
</evidence>
<dbReference type="OrthoDB" id="7176684at2"/>
<reference evidence="8 9" key="1">
    <citation type="journal article" date="2002" name="Int. J. Syst. Evol. Microbiol.">
        <title>Sphingopyxis witflariensis sp. nov., isolated from activated sludge.</title>
        <authorList>
            <person name="Kampfer P."/>
            <person name="Witzenberger R."/>
            <person name="Denner E.B."/>
            <person name="Busse H.J."/>
            <person name="Neef A."/>
        </authorList>
    </citation>
    <scope>NUCLEOTIDE SEQUENCE [LARGE SCALE GENOMIC DNA]</scope>
    <source>
        <strain evidence="8 9">DSM 14551</strain>
    </source>
</reference>
<dbReference type="SUPFAM" id="SSF51445">
    <property type="entry name" value="(Trans)glycosidases"/>
    <property type="match status" value="1"/>
</dbReference>
<dbReference type="PANTHER" id="PTHR10030">
    <property type="entry name" value="ALPHA-L-FUCOSIDASE"/>
    <property type="match status" value="1"/>
</dbReference>
<evidence type="ECO:0000256" key="1">
    <source>
        <dbReference type="ARBA" id="ARBA00004071"/>
    </source>
</evidence>
<dbReference type="SMART" id="SM00812">
    <property type="entry name" value="Alpha_L_fucos"/>
    <property type="match status" value="1"/>
</dbReference>
<sequence length="495" mass="54663">MAAAGSALSDLNARAVPDWYHDAKFGIFIHWGAFAIPAFAPRGGSIGEAFSKDYDRAVAMAPYTEWYWNAIKVPGTPSAEFHAENYGDAPYTDFKQPFEEGLKQWDPAAWAEAFRDAGARYVVLVTKHHDGLCLWPSEVANRHQKDWTTRRDLVGELAAAVRAVGLRFGVYYSGGIDWTFNRRPMRTLGDFIASTPGGDYPAYAMAQVRELIDRYEPSVLWNDISWPTRPGPLYRLFADYYRAVPEGVVNDRWVAGSLQRDLLKFPPMRRYVDRKFKAALSKLSDEDSKGIIPPPVPHSDFRTPEYAAFAEIQVKKWEATRGMSHSFGFNRNDSEADYASAETLIHDFIDAVSRNGNLLLNVGPRATDAGIPGEQLRRLKQFGAWLRANGDAIYGTRPWTQSDGETECGQAVRFTAAPGRVNLIFKGPISSTQLVVKHLSIMGTALRLGDGSPVTLQRRGPDLLLTFAGPCSDPVGTAVAVEVSGDTANLGVPPV</sequence>
<dbReference type="InterPro" id="IPR000933">
    <property type="entry name" value="Glyco_hydro_29"/>
</dbReference>
<gene>
    <name evidence="8" type="ORF">CDQ91_17010</name>
</gene>
<evidence type="ECO:0000313" key="8">
    <source>
        <dbReference type="EMBL" id="OWQ92852.1"/>
    </source>
</evidence>
<comment type="caution">
    <text evidence="8">The sequence shown here is derived from an EMBL/GenBank/DDBJ whole genome shotgun (WGS) entry which is preliminary data.</text>
</comment>
<evidence type="ECO:0000256" key="2">
    <source>
        <dbReference type="ARBA" id="ARBA00007951"/>
    </source>
</evidence>
<evidence type="ECO:0000313" key="9">
    <source>
        <dbReference type="Proteomes" id="UP000197097"/>
    </source>
</evidence>
<dbReference type="Proteomes" id="UP000197097">
    <property type="component" value="Unassembled WGS sequence"/>
</dbReference>
<dbReference type="InterPro" id="IPR016286">
    <property type="entry name" value="FUC_metazoa-typ"/>
</dbReference>
<feature type="domain" description="Glycoside hydrolase family 29 N-terminal" evidence="7">
    <location>
        <begin position="9"/>
        <end position="391"/>
    </location>
</feature>
<evidence type="ECO:0000256" key="5">
    <source>
        <dbReference type="ARBA" id="ARBA00022801"/>
    </source>
</evidence>
<comment type="similarity">
    <text evidence="2">Belongs to the glycosyl hydrolase 29 family.</text>
</comment>
<organism evidence="8 9">
    <name type="scientific">Sphingopyxis witflariensis</name>
    <dbReference type="NCBI Taxonomy" id="173675"/>
    <lineage>
        <taxon>Bacteria</taxon>
        <taxon>Pseudomonadati</taxon>
        <taxon>Pseudomonadota</taxon>
        <taxon>Alphaproteobacteria</taxon>
        <taxon>Sphingomonadales</taxon>
        <taxon>Sphingomonadaceae</taxon>
        <taxon>Sphingopyxis</taxon>
    </lineage>
</organism>
<dbReference type="PANTHER" id="PTHR10030:SF37">
    <property type="entry name" value="ALPHA-L-FUCOSIDASE-RELATED"/>
    <property type="match status" value="1"/>
</dbReference>
<dbReference type="Pfam" id="PF01120">
    <property type="entry name" value="Alpha_L_fucos"/>
    <property type="match status" value="1"/>
</dbReference>
<dbReference type="InterPro" id="IPR057739">
    <property type="entry name" value="Glyco_hydro_29_N"/>
</dbReference>
<evidence type="ECO:0000259" key="7">
    <source>
        <dbReference type="Pfam" id="PF01120"/>
    </source>
</evidence>
<keyword evidence="6" id="KW-0326">Glycosidase</keyword>
<proteinExistence type="inferred from homology"/>
<dbReference type="RefSeq" id="WP_088473904.1">
    <property type="nucleotide sequence ID" value="NZ_NISJ01000011.1"/>
</dbReference>
<dbReference type="EC" id="3.2.1.51" evidence="3"/>
<comment type="function">
    <text evidence="1">Alpha-L-fucosidase is responsible for hydrolyzing the alpha-1,6-linked fucose joined to the reducing-end N-acetylglucosamine of the carbohydrate moieties of glycoproteins.</text>
</comment>
<dbReference type="PRINTS" id="PR00741">
    <property type="entry name" value="GLHYDRLASE29"/>
</dbReference>
<name>A0A246JJT2_9SPHN</name>
<dbReference type="GO" id="GO:0006004">
    <property type="term" value="P:fucose metabolic process"/>
    <property type="evidence" value="ECO:0007669"/>
    <property type="project" value="InterPro"/>
</dbReference>
<dbReference type="AlphaFoldDB" id="A0A246JJT2"/>
<dbReference type="GO" id="GO:0004560">
    <property type="term" value="F:alpha-L-fucosidase activity"/>
    <property type="evidence" value="ECO:0007669"/>
    <property type="project" value="InterPro"/>
</dbReference>
<dbReference type="InterPro" id="IPR017853">
    <property type="entry name" value="GH"/>
</dbReference>
<dbReference type="GO" id="GO:0016139">
    <property type="term" value="P:glycoside catabolic process"/>
    <property type="evidence" value="ECO:0007669"/>
    <property type="project" value="TreeGrafter"/>
</dbReference>
<accession>A0A246JJT2</accession>
<dbReference type="EMBL" id="NISJ01000011">
    <property type="protein sequence ID" value="OWQ92852.1"/>
    <property type="molecule type" value="Genomic_DNA"/>
</dbReference>
<protein>
    <recommendedName>
        <fullName evidence="3">alpha-L-fucosidase</fullName>
        <ecNumber evidence="3">3.2.1.51</ecNumber>
    </recommendedName>
</protein>
<keyword evidence="4" id="KW-0732">Signal</keyword>